<dbReference type="Proteomes" id="UP000681027">
    <property type="component" value="Unassembled WGS sequence"/>
</dbReference>
<name>A0ABS5NNQ6_9BACI</name>
<reference evidence="2 3" key="1">
    <citation type="submission" date="2021-05" db="EMBL/GenBank/DDBJ databases">
        <title>Novel Bacillus species.</title>
        <authorList>
            <person name="Liu G."/>
        </authorList>
    </citation>
    <scope>NUCLEOTIDE SEQUENCE [LARGE SCALE GENOMIC DNA]</scope>
    <source>
        <strain evidence="2 3">FJAT-49705</strain>
    </source>
</reference>
<evidence type="ECO:0000313" key="2">
    <source>
        <dbReference type="EMBL" id="MBS4189460.1"/>
    </source>
</evidence>
<dbReference type="InterPro" id="IPR025959">
    <property type="entry name" value="Winged_HTH_dom"/>
</dbReference>
<keyword evidence="3" id="KW-1185">Reference proteome</keyword>
<protein>
    <submittedName>
        <fullName evidence="2">Winged helix-turn-helix domain-containing protein</fullName>
    </submittedName>
</protein>
<feature type="domain" description="Winged helix-turn helix" evidence="1">
    <location>
        <begin position="6"/>
        <end position="42"/>
    </location>
</feature>
<proteinExistence type="predicted"/>
<dbReference type="EMBL" id="JAGYPM010000001">
    <property type="protein sequence ID" value="MBS4189460.1"/>
    <property type="molecule type" value="Genomic_DNA"/>
</dbReference>
<sequence>MEPNLTLCGVSRLLHDLGLSYTKPTYTLAKADLVKQKEFIEDSFPSYKITHK</sequence>
<organism evidence="2 3">
    <name type="scientific">Cytobacillus citreus</name>
    <dbReference type="NCBI Taxonomy" id="2833586"/>
    <lineage>
        <taxon>Bacteria</taxon>
        <taxon>Bacillati</taxon>
        <taxon>Bacillota</taxon>
        <taxon>Bacilli</taxon>
        <taxon>Bacillales</taxon>
        <taxon>Bacillaceae</taxon>
        <taxon>Cytobacillus</taxon>
    </lineage>
</organism>
<dbReference type="Pfam" id="PF13592">
    <property type="entry name" value="HTH_33"/>
    <property type="match status" value="1"/>
</dbReference>
<accession>A0ABS5NNQ6</accession>
<evidence type="ECO:0000259" key="1">
    <source>
        <dbReference type="Pfam" id="PF13592"/>
    </source>
</evidence>
<comment type="caution">
    <text evidence="2">The sequence shown here is derived from an EMBL/GenBank/DDBJ whole genome shotgun (WGS) entry which is preliminary data.</text>
</comment>
<gene>
    <name evidence="2" type="ORF">KHA94_04400</name>
</gene>
<evidence type="ECO:0000313" key="3">
    <source>
        <dbReference type="Proteomes" id="UP000681027"/>
    </source>
</evidence>